<comment type="similarity">
    <text evidence="5 6">Belongs to the TRAFAC class myosin-kinesin ATPase superfamily. Kinesin family.</text>
</comment>
<dbReference type="Pfam" id="PF00225">
    <property type="entry name" value="Kinesin"/>
    <property type="match status" value="1"/>
</dbReference>
<feature type="coiled-coil region" evidence="7">
    <location>
        <begin position="642"/>
        <end position="679"/>
    </location>
</feature>
<dbReference type="PROSITE" id="PS00411">
    <property type="entry name" value="KINESIN_MOTOR_1"/>
    <property type="match status" value="1"/>
</dbReference>
<dbReference type="SUPFAM" id="SSF52540">
    <property type="entry name" value="P-loop containing nucleoside triphosphate hydrolases"/>
    <property type="match status" value="1"/>
</dbReference>
<feature type="region of interest" description="Disordered" evidence="8">
    <location>
        <begin position="690"/>
        <end position="713"/>
    </location>
</feature>
<evidence type="ECO:0000313" key="11">
    <source>
        <dbReference type="Proteomes" id="UP000007879"/>
    </source>
</evidence>
<evidence type="ECO:0000256" key="7">
    <source>
        <dbReference type="SAM" id="Coils"/>
    </source>
</evidence>
<dbReference type="SMART" id="SM00129">
    <property type="entry name" value="KISc"/>
    <property type="match status" value="1"/>
</dbReference>
<reference evidence="10" key="2">
    <citation type="submission" date="2017-05" db="UniProtKB">
        <authorList>
            <consortium name="EnsemblMetazoa"/>
        </authorList>
    </citation>
    <scope>IDENTIFICATION</scope>
</reference>
<feature type="compositionally biased region" description="Polar residues" evidence="8">
    <location>
        <begin position="519"/>
        <end position="530"/>
    </location>
</feature>
<organism evidence="10">
    <name type="scientific">Amphimedon queenslandica</name>
    <name type="common">Sponge</name>
    <dbReference type="NCBI Taxonomy" id="400682"/>
    <lineage>
        <taxon>Eukaryota</taxon>
        <taxon>Metazoa</taxon>
        <taxon>Porifera</taxon>
        <taxon>Demospongiae</taxon>
        <taxon>Heteroscleromorpha</taxon>
        <taxon>Haplosclerida</taxon>
        <taxon>Niphatidae</taxon>
        <taxon>Amphimedon</taxon>
    </lineage>
</organism>
<dbReference type="GO" id="GO:0007018">
    <property type="term" value="P:microtubule-based movement"/>
    <property type="evidence" value="ECO:0007669"/>
    <property type="project" value="InterPro"/>
</dbReference>
<dbReference type="KEGG" id="aqu:100632490"/>
<reference evidence="11" key="1">
    <citation type="journal article" date="2010" name="Nature">
        <title>The Amphimedon queenslandica genome and the evolution of animal complexity.</title>
        <authorList>
            <person name="Srivastava M."/>
            <person name="Simakov O."/>
            <person name="Chapman J."/>
            <person name="Fahey B."/>
            <person name="Gauthier M.E."/>
            <person name="Mitros T."/>
            <person name="Richards G.S."/>
            <person name="Conaco C."/>
            <person name="Dacre M."/>
            <person name="Hellsten U."/>
            <person name="Larroux C."/>
            <person name="Putnam N.H."/>
            <person name="Stanke M."/>
            <person name="Adamska M."/>
            <person name="Darling A."/>
            <person name="Degnan S.M."/>
            <person name="Oakley T.H."/>
            <person name="Plachetzki D.C."/>
            <person name="Zhai Y."/>
            <person name="Adamski M."/>
            <person name="Calcino A."/>
            <person name="Cummins S.F."/>
            <person name="Goodstein D.M."/>
            <person name="Harris C."/>
            <person name="Jackson D.J."/>
            <person name="Leys S.P."/>
            <person name="Shu S."/>
            <person name="Woodcroft B.J."/>
            <person name="Vervoort M."/>
            <person name="Kosik K.S."/>
            <person name="Manning G."/>
            <person name="Degnan B.M."/>
            <person name="Rokhsar D.S."/>
        </authorList>
    </citation>
    <scope>NUCLEOTIDE SEQUENCE [LARGE SCALE GENOMIC DNA]</scope>
</reference>
<feature type="domain" description="Kinesin motor" evidence="9">
    <location>
        <begin position="4"/>
        <end position="341"/>
    </location>
</feature>
<feature type="compositionally biased region" description="Polar residues" evidence="8">
    <location>
        <begin position="452"/>
        <end position="461"/>
    </location>
</feature>
<evidence type="ECO:0000256" key="8">
    <source>
        <dbReference type="SAM" id="MobiDB-lite"/>
    </source>
</evidence>
<dbReference type="InterPro" id="IPR027640">
    <property type="entry name" value="Kinesin-like_fam"/>
</dbReference>
<dbReference type="InParanoid" id="A0A1X7V5I0"/>
<evidence type="ECO:0000256" key="1">
    <source>
        <dbReference type="ARBA" id="ARBA00004245"/>
    </source>
</evidence>
<evidence type="ECO:0000256" key="6">
    <source>
        <dbReference type="RuleBase" id="RU000394"/>
    </source>
</evidence>
<dbReference type="Pfam" id="PF23735">
    <property type="entry name" value="KIF9"/>
    <property type="match status" value="1"/>
</dbReference>
<feature type="compositionally biased region" description="Low complexity" evidence="8">
    <location>
        <begin position="692"/>
        <end position="701"/>
    </location>
</feature>
<accession>A0A1X7V5I0</accession>
<dbReference type="GO" id="GO:0008017">
    <property type="term" value="F:microtubule binding"/>
    <property type="evidence" value="ECO:0007669"/>
    <property type="project" value="InterPro"/>
</dbReference>
<dbReference type="EnsemblMetazoa" id="XM_011404830.2">
    <property type="protein sequence ID" value="XP_011403132.1"/>
    <property type="gene ID" value="LOC100632490"/>
</dbReference>
<keyword evidence="3 5" id="KW-0067">ATP-binding</keyword>
<dbReference type="GO" id="GO:0003777">
    <property type="term" value="F:microtubule motor activity"/>
    <property type="evidence" value="ECO:0007669"/>
    <property type="project" value="InterPro"/>
</dbReference>
<dbReference type="PRINTS" id="PR00380">
    <property type="entry name" value="KINESINHEAVY"/>
</dbReference>
<feature type="compositionally biased region" description="Basic and acidic residues" evidence="8">
    <location>
        <begin position="432"/>
        <end position="450"/>
    </location>
</feature>
<dbReference type="STRING" id="400682.A0A1X7V5I0"/>
<dbReference type="Gene3D" id="3.40.850.10">
    <property type="entry name" value="Kinesin motor domain"/>
    <property type="match status" value="1"/>
</dbReference>
<keyword evidence="4" id="KW-0963">Cytoplasm</keyword>
<sequence length="751" mass="85133">MKYSIKIFARIRPTKKATGSYEIGTDEDTPKLTFIIPRLASDGYVNNKKEVFTFKFTEVFGDEVKQDQIFDTVARPVIENCLEGYNGTIFAYGQTNSGKTFTITGGAERYSDRGIIPRTLSYLFQQYLKSPGTVFTTQVSYLEIYNENGYDLLDPKHEASKLEDLPRVALFEGSNGEIHLKNLSMHSVTSEEEALNWLFLGDTNRMIAETPMNMASTRSHCIFTIHVTSRESGADTIRKSKLHLVDLAGSERIGKTGVGGALLTEAKYINLSLHSLEQVIVALSEKSRSHIPYRNSMMTSVLRDSLGGNCMTSMIATLSIEKTNIEESISTCRFSQRVALIKNEALLNEEVDPSLMVARLQQRVEELKQELVLATGEERTDELTDEEKSSVRSSVTEFIESKEMSYLSFNPPDMRKIQLAFQILKETILTERQSEKDSSSHLLKKEREGEGDSNSTGNVSNVEMKRLQDMVHQRDEELNALLKMFKQEKKLVAEREKLLKEHSIQWTERPKSPRLGRTSPLSTSSVPSNLATPSSTVTTPPSVTSVATPINDKRALIRAELSKARQLAFDNYRRNIADTALLDQHKDTLKKKYSEAKDLGEQVNKSRLHINQLKTKLDKLKLTRGLQDNHQEDVSVSEENTRTALEEEKTEFKKMYTRLKELKTEIEHVQHLLERAKVQLQRDFDHWWTTQNSSSNSSSSSPMASHEEGESLKLVKPVSETISLVRDTRANDDIVAFYKARQKMTQKLSSK</sequence>
<protein>
    <recommendedName>
        <fullName evidence="6">Kinesin-like protein</fullName>
    </recommendedName>
</protein>
<evidence type="ECO:0000256" key="3">
    <source>
        <dbReference type="ARBA" id="ARBA00022840"/>
    </source>
</evidence>
<evidence type="ECO:0000259" key="9">
    <source>
        <dbReference type="PROSITE" id="PS50067"/>
    </source>
</evidence>
<dbReference type="EnsemblMetazoa" id="Aqu2.1.35273_001">
    <property type="protein sequence ID" value="Aqu2.1.35273_001"/>
    <property type="gene ID" value="Aqu2.1.35273"/>
</dbReference>
<evidence type="ECO:0000256" key="2">
    <source>
        <dbReference type="ARBA" id="ARBA00022741"/>
    </source>
</evidence>
<keyword evidence="11" id="KW-1185">Reference proteome</keyword>
<dbReference type="PANTHER" id="PTHR47968:SF67">
    <property type="entry name" value="KINESIN MOTOR DOMAIN-CONTAINING PROTEIN"/>
    <property type="match status" value="1"/>
</dbReference>
<dbReference type="PROSITE" id="PS50067">
    <property type="entry name" value="KINESIN_MOTOR_2"/>
    <property type="match status" value="1"/>
</dbReference>
<evidence type="ECO:0000256" key="5">
    <source>
        <dbReference type="PROSITE-ProRule" id="PRU00283"/>
    </source>
</evidence>
<dbReference type="GO" id="GO:0005524">
    <property type="term" value="F:ATP binding"/>
    <property type="evidence" value="ECO:0007669"/>
    <property type="project" value="UniProtKB-UniRule"/>
</dbReference>
<dbReference type="Proteomes" id="UP000007879">
    <property type="component" value="Unassembled WGS sequence"/>
</dbReference>
<feature type="compositionally biased region" description="Low complexity" evidence="8">
    <location>
        <begin position="531"/>
        <end position="545"/>
    </location>
</feature>
<comment type="subcellular location">
    <subcellularLocation>
        <location evidence="1">Cytoplasm</location>
        <location evidence="1">Cytoskeleton</location>
    </subcellularLocation>
</comment>
<keyword evidence="7" id="KW-0175">Coiled coil</keyword>
<dbReference type="PANTHER" id="PTHR47968">
    <property type="entry name" value="CENTROMERE PROTEIN E"/>
    <property type="match status" value="1"/>
</dbReference>
<dbReference type="OrthoDB" id="3176171at2759"/>
<dbReference type="InterPro" id="IPR056524">
    <property type="entry name" value="KIF6/9_C"/>
</dbReference>
<feature type="region of interest" description="Disordered" evidence="8">
    <location>
        <begin position="504"/>
        <end position="545"/>
    </location>
</feature>
<keyword evidence="5 6" id="KW-0505">Motor protein</keyword>
<dbReference type="GO" id="GO:0005874">
    <property type="term" value="C:microtubule"/>
    <property type="evidence" value="ECO:0007669"/>
    <property type="project" value="UniProtKB-KW"/>
</dbReference>
<gene>
    <name evidence="10" type="primary">100632490</name>
</gene>
<evidence type="ECO:0000256" key="4">
    <source>
        <dbReference type="ARBA" id="ARBA00023212"/>
    </source>
</evidence>
<feature type="binding site" evidence="5">
    <location>
        <begin position="93"/>
        <end position="100"/>
    </location>
    <ligand>
        <name>ATP</name>
        <dbReference type="ChEBI" id="CHEBI:30616"/>
    </ligand>
</feature>
<keyword evidence="2 5" id="KW-0547">Nucleotide-binding</keyword>
<dbReference type="InterPro" id="IPR036961">
    <property type="entry name" value="Kinesin_motor_dom_sf"/>
</dbReference>
<feature type="region of interest" description="Disordered" evidence="8">
    <location>
        <begin position="432"/>
        <end position="461"/>
    </location>
</feature>
<keyword evidence="4" id="KW-0206">Cytoskeleton</keyword>
<evidence type="ECO:0000313" key="10">
    <source>
        <dbReference type="EnsemblMetazoa" id="Aqu2.1.35273_001"/>
    </source>
</evidence>
<dbReference type="eggNOG" id="KOG4280">
    <property type="taxonomic scope" value="Eukaryota"/>
</dbReference>
<dbReference type="InterPro" id="IPR001752">
    <property type="entry name" value="Kinesin_motor_dom"/>
</dbReference>
<dbReference type="InterPro" id="IPR019821">
    <property type="entry name" value="Kinesin_motor_CS"/>
</dbReference>
<keyword evidence="6" id="KW-0493">Microtubule</keyword>
<dbReference type="OMA" id="SLEDLPX"/>
<dbReference type="InterPro" id="IPR027417">
    <property type="entry name" value="P-loop_NTPase"/>
</dbReference>
<name>A0A1X7V5I0_AMPQE</name>
<proteinExistence type="inferred from homology"/>
<dbReference type="AlphaFoldDB" id="A0A1X7V5I0"/>